<dbReference type="PROSITE" id="PS51257">
    <property type="entry name" value="PROKAR_LIPOPROTEIN"/>
    <property type="match status" value="1"/>
</dbReference>
<comment type="caution">
    <text evidence="3">The sequence shown here is derived from an EMBL/GenBank/DDBJ whole genome shotgun (WGS) entry which is preliminary data.</text>
</comment>
<keyword evidence="4" id="KW-1185">Reference proteome</keyword>
<proteinExistence type="predicted"/>
<evidence type="ECO:0000256" key="2">
    <source>
        <dbReference type="SAM" id="Phobius"/>
    </source>
</evidence>
<sequence>MKRKSIIAIIVGIAVIIGCVFFVVTKQKSNTAKVEHAKGGNTGLIIKKKSKNSGVKVSHTTSNSSEGQYSTDEWMLMGYMAYAHDNYVQSRHIKNTSDLVTDVGEDLSDGSLKAENNGNNAYRLTNKFGSVDVTVENDDVKVTGDGSTYTSKSELKDTFGSYAGQIKKMTQTITKGDDNESQSSDSSKQSSSKTNNSPSQGKLNDTELIIAAYLNGFEASTTQGKINLAKEILAKDNVPAKQVPTDDFINGIYKNGNYYSIASNLSTSHYAAFNLNGNSDTITERYGGGGVLNTRHLSKPTIIKRWTPYKDDIDQITTAIENNKKRCTEIAKAIGRQ</sequence>
<dbReference type="EMBL" id="JAEHNR010000033">
    <property type="protein sequence ID" value="MBL1071915.1"/>
    <property type="molecule type" value="Genomic_DNA"/>
</dbReference>
<accession>A0ABS1LUS5</accession>
<keyword evidence="2" id="KW-1133">Transmembrane helix</keyword>
<evidence type="ECO:0000256" key="1">
    <source>
        <dbReference type="SAM" id="MobiDB-lite"/>
    </source>
</evidence>
<keyword evidence="2" id="KW-0472">Membrane</keyword>
<feature type="compositionally biased region" description="Low complexity" evidence="1">
    <location>
        <begin position="181"/>
        <end position="200"/>
    </location>
</feature>
<gene>
    <name evidence="3" type="ORF">JEM47_05335</name>
</gene>
<dbReference type="Proteomes" id="UP000640912">
    <property type="component" value="Unassembled WGS sequence"/>
</dbReference>
<evidence type="ECO:0000313" key="4">
    <source>
        <dbReference type="Proteomes" id="UP000640912"/>
    </source>
</evidence>
<evidence type="ECO:0000313" key="3">
    <source>
        <dbReference type="EMBL" id="MBL1071915.1"/>
    </source>
</evidence>
<organism evidence="3 4">
    <name type="scientific">Lactobacillus kitasatonis</name>
    <dbReference type="NCBI Taxonomy" id="237446"/>
    <lineage>
        <taxon>Bacteria</taxon>
        <taxon>Bacillati</taxon>
        <taxon>Bacillota</taxon>
        <taxon>Bacilli</taxon>
        <taxon>Lactobacillales</taxon>
        <taxon>Lactobacillaceae</taxon>
        <taxon>Lactobacillus</taxon>
    </lineage>
</organism>
<protein>
    <recommendedName>
        <fullName evidence="5">Lipoprotein</fullName>
    </recommendedName>
</protein>
<feature type="transmembrane region" description="Helical" evidence="2">
    <location>
        <begin position="6"/>
        <end position="24"/>
    </location>
</feature>
<dbReference type="RefSeq" id="WP_202018078.1">
    <property type="nucleotide sequence ID" value="NZ_JAEHNR010000033.1"/>
</dbReference>
<reference evidence="3 4" key="1">
    <citation type="journal article" date="2021" name="Microorganisms">
        <title>Dual Inhibition of Salmonella enterica and Clostridium perfringens by New Probiotic Candidates Isolated from Chicken Intestinal Mucosa.</title>
        <authorList>
            <person name="Lone A."/>
            <person name="Mottawea W."/>
            <person name="Ait Chait Y."/>
            <person name="Hammami R."/>
        </authorList>
    </citation>
    <scope>NUCLEOTIDE SEQUENCE [LARGE SCALE GENOMIC DNA]</scope>
    <source>
        <strain evidence="3 4">A12</strain>
    </source>
</reference>
<feature type="region of interest" description="Disordered" evidence="1">
    <location>
        <begin position="172"/>
        <end position="202"/>
    </location>
</feature>
<name>A0ABS1LUS5_9LACO</name>
<keyword evidence="2" id="KW-0812">Transmembrane</keyword>
<evidence type="ECO:0008006" key="5">
    <source>
        <dbReference type="Google" id="ProtNLM"/>
    </source>
</evidence>